<evidence type="ECO:0000313" key="4">
    <source>
        <dbReference type="Proteomes" id="UP000186351"/>
    </source>
</evidence>
<dbReference type="STRING" id="1796646.A4V02_09300"/>
<dbReference type="InterPro" id="IPR032252">
    <property type="entry name" value="DUF4827"/>
</dbReference>
<evidence type="ECO:0000313" key="2">
    <source>
        <dbReference type="EMBL" id="ANU63904.1"/>
    </source>
</evidence>
<dbReference type="InterPro" id="IPR046357">
    <property type="entry name" value="PPIase_dom_sf"/>
</dbReference>
<dbReference type="GeneID" id="65537063"/>
<keyword evidence="4" id="KW-1185">Reference proteome</keyword>
<dbReference type="Gene3D" id="3.10.50.40">
    <property type="match status" value="1"/>
</dbReference>
<dbReference type="Pfam" id="PF16109">
    <property type="entry name" value="DUF4827"/>
    <property type="match status" value="1"/>
</dbReference>
<dbReference type="Proteomes" id="UP000186351">
    <property type="component" value="Chromosome"/>
</dbReference>
<dbReference type="EMBL" id="SRYD01000008">
    <property type="protein sequence ID" value="TGY75773.1"/>
    <property type="molecule type" value="Genomic_DNA"/>
</dbReference>
<proteinExistence type="predicted"/>
<accession>A0A1B1SAS7</accession>
<reference evidence="4" key="1">
    <citation type="submission" date="2016-04" db="EMBL/GenBank/DDBJ databases">
        <title>Complete Genome Sequences of Twelve Strains of a Stable Defined Moderately Diverse Mouse Microbiota 2 (sDMDMm2).</title>
        <authorList>
            <person name="Uchimura Y."/>
            <person name="Wyss M."/>
            <person name="Brugiroux S."/>
            <person name="Limenitakis J.P."/>
            <person name="Stecher B."/>
            <person name="McCoy K.D."/>
            <person name="Macpherson A.J."/>
        </authorList>
    </citation>
    <scope>NUCLEOTIDE SEQUENCE [LARGE SCALE GENOMIC DNA]</scope>
    <source>
        <strain evidence="4">YL27</strain>
    </source>
</reference>
<gene>
    <name evidence="2" type="ORF">A4V02_09300</name>
    <name evidence="3" type="ORF">E5333_02935</name>
</gene>
<sequence>MKYLQNILKLLAVVIPAAITMSSCSHTKSYAELLNDETKYINAYLADQRVIGSVPADSVFLQGENAPYYRMDEDGTVYMRVIKDNPDGEKAKYNDLVYMRLTRYNLYSYANGTLPEGEGNNDNPLTQFNFRYQNMEITSSSQWGEGLQLPLDYLHYDCEVELVIRSQAGMTDEIASVIPYLYRVRYTKSKI</sequence>
<protein>
    <submittedName>
        <fullName evidence="3">DUF4827 family protein</fullName>
    </submittedName>
</protein>
<organism evidence="2 4">
    <name type="scientific">Muribaculum intestinale</name>
    <dbReference type="NCBI Taxonomy" id="1796646"/>
    <lineage>
        <taxon>Bacteria</taxon>
        <taxon>Pseudomonadati</taxon>
        <taxon>Bacteroidota</taxon>
        <taxon>Bacteroidia</taxon>
        <taxon>Bacteroidales</taxon>
        <taxon>Muribaculaceae</taxon>
        <taxon>Muribaculum</taxon>
    </lineage>
</organism>
<dbReference type="OrthoDB" id="1096383at2"/>
<evidence type="ECO:0000313" key="5">
    <source>
        <dbReference type="Proteomes" id="UP000306630"/>
    </source>
</evidence>
<evidence type="ECO:0000256" key="1">
    <source>
        <dbReference type="SAM" id="SignalP"/>
    </source>
</evidence>
<feature type="chain" id="PRO_5008529353" evidence="1">
    <location>
        <begin position="28"/>
        <end position="191"/>
    </location>
</feature>
<dbReference type="GO" id="GO:0003755">
    <property type="term" value="F:peptidyl-prolyl cis-trans isomerase activity"/>
    <property type="evidence" value="ECO:0007669"/>
    <property type="project" value="InterPro"/>
</dbReference>
<dbReference type="RefSeq" id="WP_068961202.1">
    <property type="nucleotide sequence ID" value="NZ_CAJTAP010000003.1"/>
</dbReference>
<reference evidence="3 5" key="3">
    <citation type="submission" date="2019-04" db="EMBL/GenBank/DDBJ databases">
        <title>Microbes associate with the intestines of laboratory mice.</title>
        <authorList>
            <person name="Navarre W."/>
            <person name="Wong E."/>
            <person name="Huang K."/>
            <person name="Tropini C."/>
            <person name="Ng K."/>
            <person name="Yu B."/>
        </authorList>
    </citation>
    <scope>NUCLEOTIDE SEQUENCE [LARGE SCALE GENOMIC DNA]</scope>
    <source>
        <strain evidence="3 5">NM06_A21</strain>
    </source>
</reference>
<dbReference type="EMBL" id="CP015402">
    <property type="protein sequence ID" value="ANU63904.1"/>
    <property type="molecule type" value="Genomic_DNA"/>
</dbReference>
<dbReference type="AlphaFoldDB" id="A0A1B1SAS7"/>
<dbReference type="Proteomes" id="UP000306630">
    <property type="component" value="Unassembled WGS sequence"/>
</dbReference>
<feature type="signal peptide" evidence="1">
    <location>
        <begin position="1"/>
        <end position="27"/>
    </location>
</feature>
<name>A0A1B1SAS7_9BACT</name>
<reference evidence="2" key="2">
    <citation type="submission" date="2017-04" db="EMBL/GenBank/DDBJ databases">
        <title>Complete Genome Sequences of Twelve Strains of a Stable Defined Moderately Diverse Mouse Microbiota 2 (sDMDMm2).</title>
        <authorList>
            <person name="Uchimura Y."/>
            <person name="Wyss M."/>
            <person name="Brugiroux S."/>
            <person name="Limenitakis J.P."/>
            <person name="Stecher B."/>
            <person name="McCoy K.D."/>
            <person name="Macpherson A.J."/>
        </authorList>
    </citation>
    <scope>NUCLEOTIDE SEQUENCE</scope>
    <source>
        <strain evidence="2">YL27</strain>
    </source>
</reference>
<evidence type="ECO:0000313" key="3">
    <source>
        <dbReference type="EMBL" id="TGY75773.1"/>
    </source>
</evidence>
<accession>A0A1Z2XHU4</accession>
<keyword evidence="1" id="KW-0732">Signal</keyword>
<dbReference type="KEGG" id="pary:A4V02_09300"/>
<dbReference type="PROSITE" id="PS51257">
    <property type="entry name" value="PROKAR_LIPOPROTEIN"/>
    <property type="match status" value="1"/>
</dbReference>